<comment type="similarity">
    <text evidence="1 7">Belongs to the NKD family.</text>
</comment>
<evidence type="ECO:0000256" key="2">
    <source>
        <dbReference type="ARBA" id="ARBA00022475"/>
    </source>
</evidence>
<feature type="region of interest" description="Disordered" evidence="8">
    <location>
        <begin position="246"/>
        <end position="417"/>
    </location>
</feature>
<keyword evidence="4 7" id="KW-0879">Wnt signaling pathway</keyword>
<evidence type="ECO:0000256" key="7">
    <source>
        <dbReference type="RuleBase" id="RU367060"/>
    </source>
</evidence>
<dbReference type="InParanoid" id="A0A674A580"/>
<proteinExistence type="inferred from homology"/>
<dbReference type="PANTHER" id="PTHR22611:SF1">
    <property type="entry name" value="PROTEIN NAKED CUTICLE HOMOLOG 2"/>
    <property type="match status" value="1"/>
</dbReference>
<evidence type="ECO:0000256" key="4">
    <source>
        <dbReference type="ARBA" id="ARBA00022687"/>
    </source>
</evidence>
<dbReference type="GO" id="GO:0005886">
    <property type="term" value="C:plasma membrane"/>
    <property type="evidence" value="ECO:0007669"/>
    <property type="project" value="UniProtKB-SubCell"/>
</dbReference>
<evidence type="ECO:0000313" key="10">
    <source>
        <dbReference type="Proteomes" id="UP000472277"/>
    </source>
</evidence>
<keyword evidence="3" id="KW-0963">Cytoplasm</keyword>
<organism evidence="9 10">
    <name type="scientific">Salmo trutta</name>
    <name type="common">Brown trout</name>
    <dbReference type="NCBI Taxonomy" id="8032"/>
    <lineage>
        <taxon>Eukaryota</taxon>
        <taxon>Metazoa</taxon>
        <taxon>Chordata</taxon>
        <taxon>Craniata</taxon>
        <taxon>Vertebrata</taxon>
        <taxon>Euteleostomi</taxon>
        <taxon>Actinopterygii</taxon>
        <taxon>Neopterygii</taxon>
        <taxon>Teleostei</taxon>
        <taxon>Protacanthopterygii</taxon>
        <taxon>Salmoniformes</taxon>
        <taxon>Salmonidae</taxon>
        <taxon>Salmoninae</taxon>
        <taxon>Salmo</taxon>
    </lineage>
</organism>
<dbReference type="GO" id="GO:0016055">
    <property type="term" value="P:Wnt signaling pathway"/>
    <property type="evidence" value="ECO:0007669"/>
    <property type="project" value="UniProtKB-UniRule"/>
</dbReference>
<reference evidence="9" key="2">
    <citation type="submission" date="2025-09" db="UniProtKB">
        <authorList>
            <consortium name="Ensembl"/>
        </authorList>
    </citation>
    <scope>IDENTIFICATION</scope>
</reference>
<reference evidence="9" key="1">
    <citation type="submission" date="2025-08" db="UniProtKB">
        <authorList>
            <consortium name="Ensembl"/>
        </authorList>
    </citation>
    <scope>IDENTIFICATION</scope>
</reference>
<evidence type="ECO:0000256" key="3">
    <source>
        <dbReference type="ARBA" id="ARBA00022490"/>
    </source>
</evidence>
<name>A0A674A580_SALTR</name>
<accession>A0A674A580</accession>
<dbReference type="GO" id="GO:0046872">
    <property type="term" value="F:metal ion binding"/>
    <property type="evidence" value="ECO:0007669"/>
    <property type="project" value="UniProtKB-KW"/>
</dbReference>
<protein>
    <recommendedName>
        <fullName evidence="7">Protein naked cuticle homolog</fullName>
    </recommendedName>
</protein>
<dbReference type="AlphaFoldDB" id="A0A674A580"/>
<evidence type="ECO:0000256" key="6">
    <source>
        <dbReference type="ARBA" id="ARBA00023136"/>
    </source>
</evidence>
<comment type="function">
    <text evidence="7">Cell autonomous antagonist of the canonical Wnt signaling pathway.</text>
</comment>
<feature type="compositionally biased region" description="Basic residues" evidence="8">
    <location>
        <begin position="397"/>
        <end position="417"/>
    </location>
</feature>
<feature type="compositionally biased region" description="Low complexity" evidence="8">
    <location>
        <begin position="327"/>
        <end position="341"/>
    </location>
</feature>
<evidence type="ECO:0000256" key="8">
    <source>
        <dbReference type="SAM" id="MobiDB-lite"/>
    </source>
</evidence>
<keyword evidence="2 7" id="KW-1003">Cell membrane</keyword>
<keyword evidence="5" id="KW-0479">Metal-binding</keyword>
<evidence type="ECO:0000256" key="1">
    <source>
        <dbReference type="ARBA" id="ARBA00007081"/>
    </source>
</evidence>
<dbReference type="GeneTree" id="ENSGT00440000033589"/>
<dbReference type="Ensembl" id="ENSSTUT00000055858.1">
    <property type="protein sequence ID" value="ENSSTUP00000053436.1"/>
    <property type="gene ID" value="ENSSTUG00000022602.1"/>
</dbReference>
<dbReference type="Proteomes" id="UP000472277">
    <property type="component" value="Chromosome 34"/>
</dbReference>
<dbReference type="GO" id="GO:0005737">
    <property type="term" value="C:cytoplasm"/>
    <property type="evidence" value="ECO:0007669"/>
    <property type="project" value="UniProtKB-SubCell"/>
</dbReference>
<evidence type="ECO:0000313" key="9">
    <source>
        <dbReference type="Ensembl" id="ENSSTUP00000053436.1"/>
    </source>
</evidence>
<dbReference type="OMA" id="NACKRRE"/>
<evidence type="ECO:0000256" key="5">
    <source>
        <dbReference type="ARBA" id="ARBA00022723"/>
    </source>
</evidence>
<feature type="compositionally biased region" description="Basic and acidic residues" evidence="8">
    <location>
        <begin position="259"/>
        <end position="271"/>
    </location>
</feature>
<comment type="subcellular location">
    <subcellularLocation>
        <location evidence="7">Cell membrane</location>
    </subcellularLocation>
    <subcellularLocation>
        <location evidence="7">Cytoplasm</location>
    </subcellularLocation>
</comment>
<keyword evidence="10" id="KW-1185">Reference proteome</keyword>
<feature type="region of interest" description="Disordered" evidence="8">
    <location>
        <begin position="192"/>
        <end position="216"/>
    </location>
</feature>
<dbReference type="InterPro" id="IPR040140">
    <property type="entry name" value="Nkd-like"/>
</dbReference>
<gene>
    <name evidence="9" type="primary">LOC115174000</name>
</gene>
<dbReference type="PANTHER" id="PTHR22611">
    <property type="entry name" value="PROTEIN NAKED CUTICLE"/>
    <property type="match status" value="1"/>
</dbReference>
<dbReference type="GO" id="GO:0090090">
    <property type="term" value="P:negative regulation of canonical Wnt signaling pathway"/>
    <property type="evidence" value="ECO:0007669"/>
    <property type="project" value="UniProtKB-ARBA"/>
</dbReference>
<keyword evidence="6" id="KW-0472">Membrane</keyword>
<sequence length="417" mass="46854">MVSEKATVSNRLCEINLLTRRYLPEDVEAVVPLDQDLPDENACKRRENPEGGSFAANVLTCHGEWQPTGLHTHTIRFKQEMCRREVKDEQVLNHKCPLQVVLPPEERESSIHVPFRLPRKRNCHVDDTECTMVLEDDTRQERVFTLYHFDNRGKVTKQDMCSLMQSIYEVVEASAKQPSCSSTALKVKLVLSPSSSSGRGSRTGDRMEVQQEEAGSPERIFHCVDENTERRNHYLDLAGIENYSSKFDNADAPSQEPGVDARSDQQHRSELVGENCGATESRGRGLSFNRSLRGHVKAVGRDRGGGGGGHGGKSSKLHGHQPSMWCHSSQPHSQPQLPLQHSHSKRLRSRAREAGSPSRTLHHLHQPASQAQPGGEREMLPSLPASSGGLVPLAQRHEHHHEHHHHHHHHYHYHPPA</sequence>